<dbReference type="Gene3D" id="1.10.443.10">
    <property type="entry name" value="Intergrase catalytic core"/>
    <property type="match status" value="1"/>
</dbReference>
<name>A0A9D7QHY6_9RHOO</name>
<dbReference type="PROSITE" id="PS51898">
    <property type="entry name" value="TYR_RECOMBINASE"/>
    <property type="match status" value="1"/>
</dbReference>
<proteinExistence type="predicted"/>
<dbReference type="GO" id="GO:0006310">
    <property type="term" value="P:DNA recombination"/>
    <property type="evidence" value="ECO:0007669"/>
    <property type="project" value="UniProtKB-KW"/>
</dbReference>
<accession>A0A9D7QHY6</accession>
<dbReference type="EMBL" id="JADKBR010000015">
    <property type="protein sequence ID" value="MBK8890811.1"/>
    <property type="molecule type" value="Genomic_DNA"/>
</dbReference>
<dbReference type="InterPro" id="IPR002104">
    <property type="entry name" value="Integrase_catalytic"/>
</dbReference>
<reference evidence="5" key="1">
    <citation type="journal article" date="2021" name="Nat. Commun.">
        <title>Connecting structure to function with the recovery of over 1000 high-quality metagenome-assembled genomes from activated sludge using long-read sequencing.</title>
        <authorList>
            <person name="Singleton C.M."/>
            <person name="Petriglieri F."/>
            <person name="Kristensen J.M."/>
            <person name="Kirkegaard R.H."/>
            <person name="Michaelsen T.Y."/>
            <person name="Andersen M.H."/>
            <person name="Kondrotaite Z."/>
            <person name="Karst S.M."/>
            <person name="Dueholm M.S."/>
            <person name="Nielsen P.H."/>
            <person name="Albertsen M."/>
        </authorList>
    </citation>
    <scope>NUCLEOTIDE SEQUENCE [LARGE SCALE GENOMIC DNA]</scope>
</reference>
<comment type="caution">
    <text evidence="4">The sequence shown here is derived from an EMBL/GenBank/DDBJ whole genome shotgun (WGS) entry which is preliminary data.</text>
</comment>
<sequence>MVFSVVSGKVYSDNTGTSLQIPVLMTPQGPVRPLIDYCLSLRRSLAWQEKLVRGVKLFLEYLEVNAVQGEEEWRMFRNFSNALHVGTVDPDTRDDPSNLWWSGMAPREANFMITQLSDFFDWLGREDAPRAAKFNPRYEGNAHDRRLDYQAYKYRRDKAFLGHAWSTKPQERGRLTRGERTPKVLPKRPPAFPEERLEELLVKGFRVAGKQDYRGMLITLLLFGGGLRVSEPFHLYVADVHPHWDDPSRAFVAVHHPSLGYAPDDWKTPTGQRGSRQEYLALKYGLVPRHKIRGKLNAGWKHPALDDRWYMHVHWYPETYGLWFMQIWKCYMAQIADIERNHPYAWINVGSDKQGGIYTIAQYEKALQNAVGRIGLIYGKSYGTTAHGGRHAYGQRTRRGGIDPIIVQRLMHHCSPDSQIVYTQAEFNEAQDTLRKGVETLRQNNLMVPSQQLALTSELDN</sequence>
<feature type="compositionally biased region" description="Basic and acidic residues" evidence="2">
    <location>
        <begin position="170"/>
        <end position="182"/>
    </location>
</feature>
<protein>
    <submittedName>
        <fullName evidence="4">Site-specific integrase</fullName>
    </submittedName>
</protein>
<evidence type="ECO:0000256" key="1">
    <source>
        <dbReference type="ARBA" id="ARBA00023172"/>
    </source>
</evidence>
<dbReference type="Proteomes" id="UP000808146">
    <property type="component" value="Unassembled WGS sequence"/>
</dbReference>
<dbReference type="InterPro" id="IPR011010">
    <property type="entry name" value="DNA_brk_join_enz"/>
</dbReference>
<dbReference type="NCBIfam" id="NF040693">
    <property type="entry name" value="recomb_GmtY"/>
    <property type="match status" value="1"/>
</dbReference>
<evidence type="ECO:0000313" key="4">
    <source>
        <dbReference type="EMBL" id="MBK8890811.1"/>
    </source>
</evidence>
<gene>
    <name evidence="4" type="ORF">IPN75_10705</name>
</gene>
<dbReference type="AlphaFoldDB" id="A0A9D7QHY6"/>
<feature type="domain" description="Tyr recombinase" evidence="3">
    <location>
        <begin position="187"/>
        <end position="435"/>
    </location>
</feature>
<evidence type="ECO:0000256" key="2">
    <source>
        <dbReference type="SAM" id="MobiDB-lite"/>
    </source>
</evidence>
<dbReference type="GO" id="GO:0015074">
    <property type="term" value="P:DNA integration"/>
    <property type="evidence" value="ECO:0007669"/>
    <property type="project" value="InterPro"/>
</dbReference>
<evidence type="ECO:0000259" key="3">
    <source>
        <dbReference type="PROSITE" id="PS51898"/>
    </source>
</evidence>
<feature type="region of interest" description="Disordered" evidence="2">
    <location>
        <begin position="170"/>
        <end position="189"/>
    </location>
</feature>
<keyword evidence="1" id="KW-0233">DNA recombination</keyword>
<organism evidence="4 5">
    <name type="scientific">Candidatus Dechloromonas phosphorivorans</name>
    <dbReference type="NCBI Taxonomy" id="2899244"/>
    <lineage>
        <taxon>Bacteria</taxon>
        <taxon>Pseudomonadati</taxon>
        <taxon>Pseudomonadota</taxon>
        <taxon>Betaproteobacteria</taxon>
        <taxon>Rhodocyclales</taxon>
        <taxon>Azonexaceae</taxon>
        <taxon>Dechloromonas</taxon>
    </lineage>
</organism>
<dbReference type="InterPro" id="IPR013762">
    <property type="entry name" value="Integrase-like_cat_sf"/>
</dbReference>
<dbReference type="CDD" id="cd00397">
    <property type="entry name" value="DNA_BRE_C"/>
    <property type="match status" value="1"/>
</dbReference>
<evidence type="ECO:0000313" key="5">
    <source>
        <dbReference type="Proteomes" id="UP000808146"/>
    </source>
</evidence>
<dbReference type="GO" id="GO:0003677">
    <property type="term" value="F:DNA binding"/>
    <property type="evidence" value="ECO:0007669"/>
    <property type="project" value="InterPro"/>
</dbReference>
<dbReference type="SUPFAM" id="SSF56349">
    <property type="entry name" value="DNA breaking-rejoining enzymes"/>
    <property type="match status" value="1"/>
</dbReference>